<dbReference type="EMBL" id="CM056811">
    <property type="protein sequence ID" value="KAJ8638681.1"/>
    <property type="molecule type" value="Genomic_DNA"/>
</dbReference>
<protein>
    <submittedName>
        <fullName evidence="1">Uncharacterized protein</fullName>
    </submittedName>
</protein>
<dbReference type="Proteomes" id="UP001234297">
    <property type="component" value="Chromosome 3"/>
</dbReference>
<comment type="caution">
    <text evidence="1">The sequence shown here is derived from an EMBL/GenBank/DDBJ whole genome shotgun (WGS) entry which is preliminary data.</text>
</comment>
<gene>
    <name evidence="1" type="ORF">MRB53_012948</name>
</gene>
<organism evidence="1 2">
    <name type="scientific">Persea americana</name>
    <name type="common">Avocado</name>
    <dbReference type="NCBI Taxonomy" id="3435"/>
    <lineage>
        <taxon>Eukaryota</taxon>
        <taxon>Viridiplantae</taxon>
        <taxon>Streptophyta</taxon>
        <taxon>Embryophyta</taxon>
        <taxon>Tracheophyta</taxon>
        <taxon>Spermatophyta</taxon>
        <taxon>Magnoliopsida</taxon>
        <taxon>Magnoliidae</taxon>
        <taxon>Laurales</taxon>
        <taxon>Lauraceae</taxon>
        <taxon>Persea</taxon>
    </lineage>
</organism>
<keyword evidence="2" id="KW-1185">Reference proteome</keyword>
<evidence type="ECO:0000313" key="2">
    <source>
        <dbReference type="Proteomes" id="UP001234297"/>
    </source>
</evidence>
<evidence type="ECO:0000313" key="1">
    <source>
        <dbReference type="EMBL" id="KAJ8638681.1"/>
    </source>
</evidence>
<reference evidence="1 2" key="1">
    <citation type="journal article" date="2022" name="Hortic Res">
        <title>A haplotype resolved chromosomal level avocado genome allows analysis of novel avocado genes.</title>
        <authorList>
            <person name="Nath O."/>
            <person name="Fletcher S.J."/>
            <person name="Hayward A."/>
            <person name="Shaw L.M."/>
            <person name="Masouleh A.K."/>
            <person name="Furtado A."/>
            <person name="Henry R.J."/>
            <person name="Mitter N."/>
        </authorList>
    </citation>
    <scope>NUCLEOTIDE SEQUENCE [LARGE SCALE GENOMIC DNA]</scope>
    <source>
        <strain evidence="2">cv. Hass</strain>
    </source>
</reference>
<accession>A0ACC2LYS3</accession>
<proteinExistence type="predicted"/>
<name>A0ACC2LYS3_PERAE</name>
<sequence length="1091" mass="121837">MESRRLVMVMGLIAIAILVFQSLALPSGNVLSSLPPAVRVQKLVKRNLENGNSSHEPAWLPDSSVVPRAVMKTEASDLGVEAKHDSEMNENDPEENFALERDRDPDHNLALDEDGDPDDELLPKKVVDPDDDLPSEKVGHSGNSSSLERAKEPGKEVPSENIGKPGGNFSSNDVRNLGPVLALEKVSGSDNGLAFTPGTSAKISDLNGRVVGKSNMSSIVHEASGVLNTSSTGKQAEKTFIKGENTGIVQSVLAISLRDHSSVARMPILLKRGKPPTTIAEMNRLLQRNRVSPRSVKPRWSSTSDRELLSAKVQIENAPVVKNNRELYSPVFRNVSKFKRSYELMERKLKVYVYREGEKPIFHTPFLRGIYASEGWFMKLMEGNKQFVVKHPRKAHLFYLPFSSRVLRTVMITPESRDRRKLVEFLKTYIDKIAGKYPFWNRTNGADHFLVACHDWAPYETRKDLRLSLRALCNADVSKGFILGKDVSLPVTSVRSSQNPLKNLGGKPASERSILAFFAGNMHGKIRPILLQHWENRDPNMKIFGPTFEGIDGKMTYIHHMKTSKFCICPKGYEVHSPRVVEAIFYECVPVIISDNYVPPFFEVLDWETFSVFVAEKDIPSLKDILLSIPEERYLTMQLRVKKVQQHFLWHSEPVKEHACNTRKAGAEAQGKRQGKAKPPVIWTSLYEIKWRFMIYGMGFADRCRQLCKMEARRLVMVMGLIATAIFVFQSLVLPSGNVLSSLLPAFRFQVPVKRNFDNGKDPEENFALDRDRGPNHLLPEKAVDPGTDSAPEKVGSSGDSLSLERAKELAREVSPENNGKPGGNFSSNIAKNSGDVLGLEKVRGPDNGFAFAPAPSSVRISDLNGAVVGKLNMSSIVHEVSVVLNTSSTGKQEAKALTEGENTGPVQGVSASSSDNSTKPLWSSASDQELLSTKLQIENAPAVKNDHELYAPVFGNVSQFKRSYELMENKLKVYVYKEGEKPIFHDPYLTGIYASEGWFMKLMEGNKQFVVKDPQKAHLFYLPYSSHVLRTVMITPKSSAQHKLVEFLEIYIDKIAAKYRFWNRTNGADHFLVVCHDSVCLLPFSFPIGN</sequence>